<dbReference type="Pfam" id="PF02771">
    <property type="entry name" value="Acyl-CoA_dh_N"/>
    <property type="match status" value="1"/>
</dbReference>
<geneLocation type="plasmid" evidence="3">
    <name>pridsm_01</name>
</geneLocation>
<dbReference type="AlphaFoldDB" id="A0A5P3AN11"/>
<dbReference type="InterPro" id="IPR013786">
    <property type="entry name" value="AcylCoA_DH/ox_N"/>
</dbReference>
<dbReference type="RefSeq" id="WP_236553325.1">
    <property type="nucleotide sequence ID" value="NZ_CP031599.1"/>
</dbReference>
<dbReference type="PANTHER" id="PTHR43884">
    <property type="entry name" value="ACYL-COA DEHYDROGENASE"/>
    <property type="match status" value="1"/>
</dbReference>
<dbReference type="InterPro" id="IPR009100">
    <property type="entry name" value="AcylCoA_DH/oxidase_NM_dom_sf"/>
</dbReference>
<keyword evidence="2" id="KW-0560">Oxidoreductase</keyword>
<dbReference type="EC" id="1.3.99.-" evidence="2"/>
<dbReference type="PANTHER" id="PTHR43884:SF12">
    <property type="entry name" value="ISOVALERYL-COA DEHYDROGENASE, MITOCHONDRIAL-RELATED"/>
    <property type="match status" value="1"/>
</dbReference>
<proteinExistence type="predicted"/>
<evidence type="ECO:0000259" key="1">
    <source>
        <dbReference type="Pfam" id="PF02771"/>
    </source>
</evidence>
<evidence type="ECO:0000313" key="2">
    <source>
        <dbReference type="EMBL" id="QEW29695.1"/>
    </source>
</evidence>
<dbReference type="EMBL" id="CP031599">
    <property type="protein sequence ID" value="QEW29695.1"/>
    <property type="molecule type" value="Genomic_DNA"/>
</dbReference>
<keyword evidence="2" id="KW-0614">Plasmid</keyword>
<dbReference type="Gene3D" id="1.10.540.10">
    <property type="entry name" value="Acyl-CoA dehydrogenase/oxidase, N-terminal domain"/>
    <property type="match status" value="1"/>
</dbReference>
<protein>
    <submittedName>
        <fullName evidence="2">Acyl-CoA dehydrogenase</fullName>
        <ecNumber evidence="2">1.3.99.-</ecNumber>
    </submittedName>
</protein>
<name>A0A5P3AN11_9RHOB</name>
<gene>
    <name evidence="2" type="primary">mmgC_24</name>
    <name evidence="2" type="ORF">RIdsm_05541</name>
</gene>
<reference evidence="2 3" key="1">
    <citation type="submission" date="2018-08" db="EMBL/GenBank/DDBJ databases">
        <title>Genetic Globetrotter - A new plasmid hitch-hiking vast phylogenetic and geographic distances.</title>
        <authorList>
            <person name="Vollmers J."/>
            <person name="Petersen J."/>
        </authorList>
    </citation>
    <scope>NUCLEOTIDE SEQUENCE [LARGE SCALE GENOMIC DNA]</scope>
    <source>
        <strain evidence="2 3">DSM 26383</strain>
        <plasmid evidence="3">pridsm_01</plasmid>
    </source>
</reference>
<accession>A0A5P3AN11</accession>
<dbReference type="Proteomes" id="UP000325785">
    <property type="component" value="Plasmid pRIdsm_01"/>
</dbReference>
<organism evidence="2 3">
    <name type="scientific">Roseovarius indicus</name>
    <dbReference type="NCBI Taxonomy" id="540747"/>
    <lineage>
        <taxon>Bacteria</taxon>
        <taxon>Pseudomonadati</taxon>
        <taxon>Pseudomonadota</taxon>
        <taxon>Alphaproteobacteria</taxon>
        <taxon>Rhodobacterales</taxon>
        <taxon>Roseobacteraceae</taxon>
        <taxon>Roseovarius</taxon>
    </lineage>
</organism>
<dbReference type="GO" id="GO:0050660">
    <property type="term" value="F:flavin adenine dinucleotide binding"/>
    <property type="evidence" value="ECO:0007669"/>
    <property type="project" value="InterPro"/>
</dbReference>
<dbReference type="GO" id="GO:0003995">
    <property type="term" value="F:acyl-CoA dehydrogenase activity"/>
    <property type="evidence" value="ECO:0007669"/>
    <property type="project" value="TreeGrafter"/>
</dbReference>
<evidence type="ECO:0000313" key="3">
    <source>
        <dbReference type="Proteomes" id="UP000325785"/>
    </source>
</evidence>
<dbReference type="SUPFAM" id="SSF56645">
    <property type="entry name" value="Acyl-CoA dehydrogenase NM domain-like"/>
    <property type="match status" value="1"/>
</dbReference>
<dbReference type="InterPro" id="IPR037069">
    <property type="entry name" value="AcylCoA_DH/ox_N_sf"/>
</dbReference>
<feature type="domain" description="Acyl-CoA dehydrogenase/oxidase N-terminal" evidence="1">
    <location>
        <begin position="6"/>
        <end position="104"/>
    </location>
</feature>
<dbReference type="KEGG" id="rid:RIdsm_05541"/>
<sequence length="104" mass="11653">MFKLDPELEDFRSEARKLAEREFAPKAAYWEDKEEFPAANRDKLAELGYLGMFIPEEYGGSGAPVVQGTVFLEEMARVCFNTALVSQLYLNGPSRAISVLGNDE</sequence>